<comment type="caution">
    <text evidence="1">The sequence shown here is derived from an EMBL/GenBank/DDBJ whole genome shotgun (WGS) entry which is preliminary data.</text>
</comment>
<name>A0A834SVW0_9FABA</name>
<evidence type="ECO:0000313" key="1">
    <source>
        <dbReference type="EMBL" id="KAF7810627.1"/>
    </source>
</evidence>
<accession>A0A834SVW0</accession>
<keyword evidence="2" id="KW-1185">Reference proteome</keyword>
<reference evidence="1" key="1">
    <citation type="submission" date="2020-09" db="EMBL/GenBank/DDBJ databases">
        <title>Genome-Enabled Discovery of Anthraquinone Biosynthesis in Senna tora.</title>
        <authorList>
            <person name="Kang S.-H."/>
            <person name="Pandey R.P."/>
            <person name="Lee C.-M."/>
            <person name="Sim J.-S."/>
            <person name="Jeong J.-T."/>
            <person name="Choi B.-S."/>
            <person name="Jung M."/>
            <person name="Ginzburg D."/>
            <person name="Zhao K."/>
            <person name="Won S.Y."/>
            <person name="Oh T.-J."/>
            <person name="Yu Y."/>
            <person name="Kim N.-H."/>
            <person name="Lee O.R."/>
            <person name="Lee T.-H."/>
            <person name="Bashyal P."/>
            <person name="Kim T.-S."/>
            <person name="Lee W.-H."/>
            <person name="Kawkins C."/>
            <person name="Kim C.-K."/>
            <person name="Kim J.S."/>
            <person name="Ahn B.O."/>
            <person name="Rhee S.Y."/>
            <person name="Sohng J.K."/>
        </authorList>
    </citation>
    <scope>NUCLEOTIDE SEQUENCE</scope>
    <source>
        <tissue evidence="1">Leaf</tissue>
    </source>
</reference>
<protein>
    <submittedName>
        <fullName evidence="1">Uncharacterized protein</fullName>
    </submittedName>
</protein>
<gene>
    <name evidence="1" type="ORF">G2W53_037370</name>
</gene>
<sequence length="53" mass="6136">MFETELETALETELSVPKLKKGNGIETERDPSPIRLPKVNRIETEWDPSQIRL</sequence>
<organism evidence="1 2">
    <name type="scientific">Senna tora</name>
    <dbReference type="NCBI Taxonomy" id="362788"/>
    <lineage>
        <taxon>Eukaryota</taxon>
        <taxon>Viridiplantae</taxon>
        <taxon>Streptophyta</taxon>
        <taxon>Embryophyta</taxon>
        <taxon>Tracheophyta</taxon>
        <taxon>Spermatophyta</taxon>
        <taxon>Magnoliopsida</taxon>
        <taxon>eudicotyledons</taxon>
        <taxon>Gunneridae</taxon>
        <taxon>Pentapetalae</taxon>
        <taxon>rosids</taxon>
        <taxon>fabids</taxon>
        <taxon>Fabales</taxon>
        <taxon>Fabaceae</taxon>
        <taxon>Caesalpinioideae</taxon>
        <taxon>Cassia clade</taxon>
        <taxon>Senna</taxon>
    </lineage>
</organism>
<dbReference type="EMBL" id="JAAIUW010000011">
    <property type="protein sequence ID" value="KAF7810627.1"/>
    <property type="molecule type" value="Genomic_DNA"/>
</dbReference>
<evidence type="ECO:0000313" key="2">
    <source>
        <dbReference type="Proteomes" id="UP000634136"/>
    </source>
</evidence>
<dbReference type="AlphaFoldDB" id="A0A834SVW0"/>
<proteinExistence type="predicted"/>
<dbReference type="Proteomes" id="UP000634136">
    <property type="component" value="Unassembled WGS sequence"/>
</dbReference>